<dbReference type="VEuPathDB" id="CryptoDB:Vbra_1156"/>
<dbReference type="InParanoid" id="A0A0G4EIQ0"/>
<evidence type="ECO:0000313" key="2">
    <source>
        <dbReference type="Proteomes" id="UP000041254"/>
    </source>
</evidence>
<dbReference type="Proteomes" id="UP000041254">
    <property type="component" value="Unassembled WGS sequence"/>
</dbReference>
<dbReference type="EMBL" id="CDMY01000240">
    <property type="protein sequence ID" value="CEL95890.1"/>
    <property type="molecule type" value="Genomic_DNA"/>
</dbReference>
<organism evidence="1 2">
    <name type="scientific">Vitrella brassicaformis (strain CCMP3155)</name>
    <dbReference type="NCBI Taxonomy" id="1169540"/>
    <lineage>
        <taxon>Eukaryota</taxon>
        <taxon>Sar</taxon>
        <taxon>Alveolata</taxon>
        <taxon>Colpodellida</taxon>
        <taxon>Vitrellaceae</taxon>
        <taxon>Vitrella</taxon>
    </lineage>
</organism>
<accession>A0A0G4EIQ0</accession>
<keyword evidence="2" id="KW-1185">Reference proteome</keyword>
<dbReference type="AlphaFoldDB" id="A0A0G4EIQ0"/>
<gene>
    <name evidence="1" type="ORF">Vbra_1156</name>
</gene>
<evidence type="ECO:0000313" key="1">
    <source>
        <dbReference type="EMBL" id="CEL95890.1"/>
    </source>
</evidence>
<protein>
    <submittedName>
        <fullName evidence="1">Uncharacterized protein</fullName>
    </submittedName>
</protein>
<proteinExistence type="predicted"/>
<name>A0A0G4EIQ0_VITBC</name>
<reference evidence="1 2" key="1">
    <citation type="submission" date="2014-11" db="EMBL/GenBank/DDBJ databases">
        <authorList>
            <person name="Zhu J."/>
            <person name="Qi W."/>
            <person name="Song R."/>
        </authorList>
    </citation>
    <scope>NUCLEOTIDE SEQUENCE [LARGE SCALE GENOMIC DNA]</scope>
</reference>
<sequence>MGRFLRMAFIYRLTPNATRPLRLSADSLPTATAFHQLPLAMAIYKTFGHQLTHTGVSLALQQSDDGLYRIGNEFWSHEEGVGHRRVLAANIGRDNRRYGRLLRTDAITEDQGIAVDFRFDRGNRYAANAEDCHHVIVSGFRPNESVVAYISVEDGDIDLWTTEAPTAVPPASLTDRFPTSEPLWRCVLRRFELESDVIDRRRVVG</sequence>
<dbReference type="PhylomeDB" id="A0A0G4EIQ0"/>